<keyword evidence="14" id="KW-1185">Reference proteome</keyword>
<evidence type="ECO:0000256" key="10">
    <source>
        <dbReference type="ARBA" id="ARBA00023295"/>
    </source>
</evidence>
<comment type="cofactor">
    <cofactor evidence="2">
        <name>Ca(2+)</name>
        <dbReference type="ChEBI" id="CHEBI:29108"/>
    </cofactor>
</comment>
<keyword evidence="9" id="KW-0119">Carbohydrate metabolism</keyword>
<dbReference type="InterPro" id="IPR017853">
    <property type="entry name" value="GH"/>
</dbReference>
<organism evidence="13 14">
    <name type="scientific">Zasmidium cellare</name>
    <name type="common">Wine cellar mold</name>
    <name type="synonym">Racodium cellare</name>
    <dbReference type="NCBI Taxonomy" id="395010"/>
    <lineage>
        <taxon>Eukaryota</taxon>
        <taxon>Fungi</taxon>
        <taxon>Dikarya</taxon>
        <taxon>Ascomycota</taxon>
        <taxon>Pezizomycotina</taxon>
        <taxon>Dothideomycetes</taxon>
        <taxon>Dothideomycetidae</taxon>
        <taxon>Mycosphaerellales</taxon>
        <taxon>Mycosphaerellaceae</taxon>
        <taxon>Zasmidium</taxon>
    </lineage>
</organism>
<dbReference type="SMART" id="SM00642">
    <property type="entry name" value="Aamy"/>
    <property type="match status" value="1"/>
</dbReference>
<evidence type="ECO:0000256" key="6">
    <source>
        <dbReference type="ARBA" id="ARBA00022729"/>
    </source>
</evidence>
<comment type="similarity">
    <text evidence="3">Belongs to the glycosyl hydrolase 13 family.</text>
</comment>
<dbReference type="EMBL" id="JAXOVC010000006">
    <property type="protein sequence ID" value="KAK4500261.1"/>
    <property type="molecule type" value="Genomic_DNA"/>
</dbReference>
<keyword evidence="7" id="KW-0378">Hydrolase</keyword>
<feature type="domain" description="Glycosyl hydrolase family 13 catalytic" evidence="12">
    <location>
        <begin position="33"/>
        <end position="387"/>
    </location>
</feature>
<keyword evidence="6 11" id="KW-0732">Signal</keyword>
<dbReference type="Gene3D" id="2.60.40.1180">
    <property type="entry name" value="Golgi alpha-mannosidase II"/>
    <property type="match status" value="1"/>
</dbReference>
<feature type="chain" id="PRO_5046183689" description="alpha-amylase" evidence="11">
    <location>
        <begin position="21"/>
        <end position="497"/>
    </location>
</feature>
<name>A0ABR0EG73_ZASCE</name>
<dbReference type="Pfam" id="PF00128">
    <property type="entry name" value="Alpha-amylase"/>
    <property type="match status" value="1"/>
</dbReference>
<dbReference type="InterPro" id="IPR013780">
    <property type="entry name" value="Glyco_hydro_b"/>
</dbReference>
<evidence type="ECO:0000256" key="11">
    <source>
        <dbReference type="SAM" id="SignalP"/>
    </source>
</evidence>
<dbReference type="SUPFAM" id="SSF51011">
    <property type="entry name" value="Glycosyl hydrolase domain"/>
    <property type="match status" value="1"/>
</dbReference>
<dbReference type="InterPro" id="IPR013777">
    <property type="entry name" value="A-amylase-like"/>
</dbReference>
<accession>A0ABR0EG73</accession>
<sequence length="497" mass="54967">MATSLGFLYVFISIVALVSGLTPAQWRSQSIYQVMTDRFARTDGSTSASCDLNEYCGGTWQGLINRLDYIQSMGFTAIWISPVVKNPIASTQDGNSYHGYWAQDAYALNPKFGTSADLKALSNELHSRGMYLMVDVVPNHMGSISSQTTVDYSKFNPFNKQSYFHKPCTIDYNNQTSVKECWLGDNIVSLPDLRTEDSNVANMWNTWIGQLVSNYSIDGLRIDTAQQIDTAFWSGFQSAAKGIHTLGEVFNGDPNYICPYQNYLHGILNYATYYWITQAFQSTSGSISNLVNGINQMKSTCKDVTLLGSFLENHDNVRFPSLTQDIVLIRTAITYTMLADGIPIIYQGQEQKFRGGNVPANREALWTSGYNQNADLYLHIQKVNRIRSWAIRQDSTYLTYNAWPIWSDSRTIVMRKGYAGKQIVSVYSNSGSNGGSRTITINSGNSGFTAGQKVTEVLRCEALTADSRGNLGVSIPTGRPGILYPSAGLKGSGICGL</sequence>
<evidence type="ECO:0000256" key="8">
    <source>
        <dbReference type="ARBA" id="ARBA00022837"/>
    </source>
</evidence>
<evidence type="ECO:0000256" key="7">
    <source>
        <dbReference type="ARBA" id="ARBA00022801"/>
    </source>
</evidence>
<comment type="catalytic activity">
    <reaction evidence="1">
        <text>Endohydrolysis of (1-&gt;4)-alpha-D-glucosidic linkages in polysaccharides containing three or more (1-&gt;4)-alpha-linked D-glucose units.</text>
        <dbReference type="EC" id="3.2.1.1"/>
    </reaction>
</comment>
<evidence type="ECO:0000313" key="14">
    <source>
        <dbReference type="Proteomes" id="UP001305779"/>
    </source>
</evidence>
<proteinExistence type="inferred from homology"/>
<evidence type="ECO:0000256" key="5">
    <source>
        <dbReference type="ARBA" id="ARBA00022723"/>
    </source>
</evidence>
<keyword evidence="5" id="KW-0479">Metal-binding</keyword>
<dbReference type="CDD" id="cd11319">
    <property type="entry name" value="AmyAc_euk_AmyA"/>
    <property type="match status" value="1"/>
</dbReference>
<dbReference type="PANTHER" id="PTHR10357">
    <property type="entry name" value="ALPHA-AMYLASE FAMILY MEMBER"/>
    <property type="match status" value="1"/>
</dbReference>
<protein>
    <recommendedName>
        <fullName evidence="4">alpha-amylase</fullName>
        <ecNumber evidence="4">3.2.1.1</ecNumber>
    </recommendedName>
</protein>
<evidence type="ECO:0000313" key="13">
    <source>
        <dbReference type="EMBL" id="KAK4500261.1"/>
    </source>
</evidence>
<dbReference type="Proteomes" id="UP001305779">
    <property type="component" value="Unassembled WGS sequence"/>
</dbReference>
<evidence type="ECO:0000256" key="4">
    <source>
        <dbReference type="ARBA" id="ARBA00012595"/>
    </source>
</evidence>
<dbReference type="Gene3D" id="3.20.20.80">
    <property type="entry name" value="Glycosidases"/>
    <property type="match status" value="1"/>
</dbReference>
<dbReference type="EC" id="3.2.1.1" evidence="4"/>
<reference evidence="13 14" key="1">
    <citation type="journal article" date="2023" name="G3 (Bethesda)">
        <title>A chromosome-level genome assembly of Zasmidium syzygii isolated from banana leaves.</title>
        <authorList>
            <person name="van Westerhoven A.C."/>
            <person name="Mehrabi R."/>
            <person name="Talebi R."/>
            <person name="Steentjes M.B.F."/>
            <person name="Corcolon B."/>
            <person name="Chong P.A."/>
            <person name="Kema G.H.J."/>
            <person name="Seidl M.F."/>
        </authorList>
    </citation>
    <scope>NUCLEOTIDE SEQUENCE [LARGE SCALE GENOMIC DNA]</scope>
    <source>
        <strain evidence="13 14">P124</strain>
    </source>
</reference>
<keyword evidence="8" id="KW-0106">Calcium</keyword>
<comment type="caution">
    <text evidence="13">The sequence shown here is derived from an EMBL/GenBank/DDBJ whole genome shotgun (WGS) entry which is preliminary data.</text>
</comment>
<dbReference type="SUPFAM" id="SSF51445">
    <property type="entry name" value="(Trans)glycosidases"/>
    <property type="match status" value="1"/>
</dbReference>
<evidence type="ECO:0000259" key="12">
    <source>
        <dbReference type="SMART" id="SM00642"/>
    </source>
</evidence>
<feature type="signal peptide" evidence="11">
    <location>
        <begin position="1"/>
        <end position="20"/>
    </location>
</feature>
<dbReference type="InterPro" id="IPR006047">
    <property type="entry name" value="GH13_cat_dom"/>
</dbReference>
<keyword evidence="10" id="KW-0326">Glycosidase</keyword>
<evidence type="ECO:0000256" key="2">
    <source>
        <dbReference type="ARBA" id="ARBA00001913"/>
    </source>
</evidence>
<dbReference type="PANTHER" id="PTHR10357:SF215">
    <property type="entry name" value="ALPHA-AMYLASE 1"/>
    <property type="match status" value="1"/>
</dbReference>
<evidence type="ECO:0000256" key="1">
    <source>
        <dbReference type="ARBA" id="ARBA00000548"/>
    </source>
</evidence>
<dbReference type="PIRSF" id="PIRSF001024">
    <property type="entry name" value="Alph-amyl_fung"/>
    <property type="match status" value="1"/>
</dbReference>
<evidence type="ECO:0000256" key="3">
    <source>
        <dbReference type="ARBA" id="ARBA00008061"/>
    </source>
</evidence>
<evidence type="ECO:0000256" key="9">
    <source>
        <dbReference type="ARBA" id="ARBA00023277"/>
    </source>
</evidence>
<gene>
    <name evidence="13" type="ORF">PRZ48_008450</name>
</gene>